<dbReference type="Proteomes" id="UP001442841">
    <property type="component" value="Chromosome"/>
</dbReference>
<dbReference type="EMBL" id="CP154795">
    <property type="protein sequence ID" value="XAN06134.1"/>
    <property type="molecule type" value="Genomic_DNA"/>
</dbReference>
<evidence type="ECO:0000259" key="1">
    <source>
        <dbReference type="PROSITE" id="PS51781"/>
    </source>
</evidence>
<organism evidence="2 3">
    <name type="scientific">Ammonicoccus fulvus</name>
    <dbReference type="NCBI Taxonomy" id="3138240"/>
    <lineage>
        <taxon>Bacteria</taxon>
        <taxon>Bacillati</taxon>
        <taxon>Actinomycetota</taxon>
        <taxon>Actinomycetes</taxon>
        <taxon>Propionibacteriales</taxon>
        <taxon>Propionibacteriaceae</taxon>
        <taxon>Ammonicoccus</taxon>
    </lineage>
</organism>
<dbReference type="PANTHER" id="PTHR34408:SF1">
    <property type="entry name" value="GLYCOSYL HYDROLASE FAMILY 19 DOMAIN-CONTAINING PROTEIN HI_1415"/>
    <property type="match status" value="1"/>
</dbReference>
<proteinExistence type="predicted"/>
<dbReference type="InterPro" id="IPR052354">
    <property type="entry name" value="Cell_Wall_Dynamics_Protein"/>
</dbReference>
<dbReference type="PROSITE" id="PS51781">
    <property type="entry name" value="SH3B"/>
    <property type="match status" value="2"/>
</dbReference>
<dbReference type="Pfam" id="PF26571">
    <property type="entry name" value="VldE"/>
    <property type="match status" value="1"/>
</dbReference>
<reference evidence="2 3" key="1">
    <citation type="submission" date="2024-04" db="EMBL/GenBank/DDBJ databases">
        <title>Isolation of an actinomycete strain from pig manure.</title>
        <authorList>
            <person name="Gong T."/>
            <person name="Yu Z."/>
            <person name="An M."/>
            <person name="Wei C."/>
            <person name="Yang W."/>
            <person name="Liu L."/>
        </authorList>
    </citation>
    <scope>NUCLEOTIDE SEQUENCE [LARGE SCALE GENOMIC DNA]</scope>
    <source>
        <strain evidence="2 3">ZF39</strain>
    </source>
</reference>
<feature type="domain" description="SH3b" evidence="1">
    <location>
        <begin position="19"/>
        <end position="83"/>
    </location>
</feature>
<gene>
    <name evidence="2" type="ORF">AADG42_02040</name>
</gene>
<evidence type="ECO:0000313" key="2">
    <source>
        <dbReference type="EMBL" id="XAN06134.1"/>
    </source>
</evidence>
<sequence>MIVTFGAVGSVAYSASATADPFTVKANGGLNVRSGPGTSYRILGTLPTGSNIDSTGPSRDGWMPISYRGQEGWVSGAYLNAVGAGNTPSQAVPAERGTAYTTARLNVRTGASLSYRVVTVLDKGAKVSTTGVAANGYSQIVHADQLRWVATQYLSQTVPSTPQPAGDGLPAATGSATATAPLLIRTTSGSDFTSVATVPVGTVLQLTGVTENGRTQVIHQGALRWVTSQYLSGTASVPKPPTSALPATTGTKYATTALILRSSSADQFVNHGDAPRGAALQVTGRVENGRAEVIYQGNVRWVTAQYLADSAPAAPSFNLPGLTPNSRALLAAATQQFPEIRTIYGVRSDPIPDHPSGRALDFMTYTNKDVGDRLAAWAQANATELNIDYIIWDQRIWSVARQREGWRFMADRGSNTANHKDHVHITVKR</sequence>
<accession>A0ABZ3FJE4</accession>
<dbReference type="Pfam" id="PF08239">
    <property type="entry name" value="SH3_3"/>
    <property type="match status" value="2"/>
</dbReference>
<dbReference type="SMART" id="SM00287">
    <property type="entry name" value="SH3b"/>
    <property type="match status" value="3"/>
</dbReference>
<keyword evidence="3" id="KW-1185">Reference proteome</keyword>
<feature type="domain" description="SH3b" evidence="1">
    <location>
        <begin position="96"/>
        <end position="158"/>
    </location>
</feature>
<dbReference type="Gene3D" id="2.30.30.40">
    <property type="entry name" value="SH3 Domains"/>
    <property type="match status" value="2"/>
</dbReference>
<name>A0ABZ3FJE4_9ACTN</name>
<protein>
    <submittedName>
        <fullName evidence="2">SH3 domain-containing protein</fullName>
    </submittedName>
</protein>
<dbReference type="RefSeq" id="WP_425307566.1">
    <property type="nucleotide sequence ID" value="NZ_CP154795.1"/>
</dbReference>
<dbReference type="InterPro" id="IPR058593">
    <property type="entry name" value="ARB_07466-like_C"/>
</dbReference>
<dbReference type="InterPro" id="IPR003646">
    <property type="entry name" value="SH3-like_bac-type"/>
</dbReference>
<dbReference type="PANTHER" id="PTHR34408">
    <property type="entry name" value="FAMILY PROTEIN, PUTATIVE-RELATED"/>
    <property type="match status" value="1"/>
</dbReference>
<evidence type="ECO:0000313" key="3">
    <source>
        <dbReference type="Proteomes" id="UP001442841"/>
    </source>
</evidence>